<dbReference type="Proteomes" id="UP000092971">
    <property type="component" value="Chromosome"/>
</dbReference>
<accession>A0A1B1YCF8</accession>
<evidence type="ECO:0000256" key="3">
    <source>
        <dbReference type="ARBA" id="ARBA00023052"/>
    </source>
</evidence>
<evidence type="ECO:0000313" key="6">
    <source>
        <dbReference type="Proteomes" id="UP000092971"/>
    </source>
</evidence>
<proteinExistence type="inferred from homology"/>
<evidence type="ECO:0000256" key="2">
    <source>
        <dbReference type="ARBA" id="ARBA00007131"/>
    </source>
</evidence>
<dbReference type="InterPro" id="IPR005474">
    <property type="entry name" value="Transketolase_N"/>
</dbReference>
<dbReference type="AlphaFoldDB" id="A0A1B1YCF8"/>
<dbReference type="Gene3D" id="3.40.50.970">
    <property type="match status" value="1"/>
</dbReference>
<comment type="cofactor">
    <cofactor evidence="1">
        <name>thiamine diphosphate</name>
        <dbReference type="ChEBI" id="CHEBI:58937"/>
    </cofactor>
</comment>
<dbReference type="Pfam" id="PF00456">
    <property type="entry name" value="Transketolase_N"/>
    <property type="match status" value="1"/>
</dbReference>
<dbReference type="PANTHER" id="PTHR47514:SF1">
    <property type="entry name" value="TRANSKETOLASE N-TERMINAL SECTION-RELATED"/>
    <property type="match status" value="1"/>
</dbReference>
<dbReference type="OrthoDB" id="8732661at2"/>
<evidence type="ECO:0000313" key="5">
    <source>
        <dbReference type="EMBL" id="ANW98445.1"/>
    </source>
</evidence>
<protein>
    <submittedName>
        <fullName evidence="5">Transketolase</fullName>
    </submittedName>
</protein>
<sequence>MDIYKDLIKKAAQIRREVIDIVYRSGAGHVGGSLSETDILVALYYKILNIDPQNPEWPERDRFILSKGHSVDAYYCVLADRGFFDKNELLTYSQFGSKLIGHPNRQVPGVEMNTGALGHGLSIGVGMALAAKMDHKNYRVFVLMGDGELAEGSVWEAAMAASHYRLDNLVAIVDRNSLQISGKTEDVMALEPLQEKWKSFGWKVSVINGHDIPSICDALSEDKKVAGVPSMVIAETVKGKGVSFMENDPKWHHGVMSEEEYRKACAELDRMLEVLS</sequence>
<dbReference type="EMBL" id="CP014672">
    <property type="protein sequence ID" value="ANW98445.1"/>
    <property type="molecule type" value="Genomic_DNA"/>
</dbReference>
<dbReference type="PANTHER" id="PTHR47514">
    <property type="entry name" value="TRANSKETOLASE N-TERMINAL SECTION-RELATED"/>
    <property type="match status" value="1"/>
</dbReference>
<name>A0A1B1YCF8_THEST</name>
<dbReference type="SUPFAM" id="SSF52518">
    <property type="entry name" value="Thiamin diphosphate-binding fold (THDP-binding)"/>
    <property type="match status" value="1"/>
</dbReference>
<evidence type="ECO:0000256" key="1">
    <source>
        <dbReference type="ARBA" id="ARBA00001964"/>
    </source>
</evidence>
<dbReference type="RefSeq" id="WP_015358746.1">
    <property type="nucleotide sequence ID" value="NZ_CP014672.1"/>
</dbReference>
<feature type="domain" description="Transketolase N-terminal" evidence="4">
    <location>
        <begin position="11"/>
        <end position="263"/>
    </location>
</feature>
<comment type="similarity">
    <text evidence="2">Belongs to the transketolase family.</text>
</comment>
<organism evidence="5 6">
    <name type="scientific">Thermoclostridium stercorarium subsp. thermolacticum DSM 2910</name>
    <dbReference type="NCBI Taxonomy" id="1121336"/>
    <lineage>
        <taxon>Bacteria</taxon>
        <taxon>Bacillati</taxon>
        <taxon>Bacillota</taxon>
        <taxon>Clostridia</taxon>
        <taxon>Eubacteriales</taxon>
        <taxon>Oscillospiraceae</taxon>
        <taxon>Thermoclostridium</taxon>
    </lineage>
</organism>
<reference evidence="5 6" key="1">
    <citation type="submission" date="2016-02" db="EMBL/GenBank/DDBJ databases">
        <title>Comparison of Clostridium stercorarium subspecies using comparative genomics and transcriptomics.</title>
        <authorList>
            <person name="Schellenberg J."/>
            <person name="Thallinger G."/>
            <person name="Levin D.B."/>
            <person name="Zhang X."/>
            <person name="Alvare G."/>
            <person name="Fristensky B."/>
            <person name="Sparling R."/>
        </authorList>
    </citation>
    <scope>NUCLEOTIDE SEQUENCE [LARGE SCALE GENOMIC DNA]</scope>
    <source>
        <strain evidence="5 6">DSM 2910</strain>
    </source>
</reference>
<evidence type="ECO:0000259" key="4">
    <source>
        <dbReference type="Pfam" id="PF00456"/>
    </source>
</evidence>
<keyword evidence="3" id="KW-0786">Thiamine pyrophosphate</keyword>
<dbReference type="CDD" id="cd02012">
    <property type="entry name" value="TPP_TK"/>
    <property type="match status" value="1"/>
</dbReference>
<dbReference type="InterPro" id="IPR029061">
    <property type="entry name" value="THDP-binding"/>
</dbReference>
<gene>
    <name evidence="5" type="ORF">CSTERTH_05005</name>
</gene>